<evidence type="ECO:0000313" key="1">
    <source>
        <dbReference type="EMBL" id="TEU23056.1"/>
    </source>
</evidence>
<dbReference type="OrthoDB" id="2339610at2"/>
<comment type="caution">
    <text evidence="1">The sequence shown here is derived from an EMBL/GenBank/DDBJ whole genome shotgun (WGS) entry which is preliminary data.</text>
</comment>
<protein>
    <submittedName>
        <fullName evidence="1">Uncharacterized protein</fullName>
    </submittedName>
</protein>
<dbReference type="Proteomes" id="UP000297834">
    <property type="component" value="Unassembled WGS sequence"/>
</dbReference>
<dbReference type="STRING" id="1120977.GCA_000619845_00915"/>
<gene>
    <name evidence="1" type="ORF">E2B99_14255</name>
</gene>
<accession>A0A4Y7X8I9</accession>
<organism evidence="1 2">
    <name type="scientific">Alkanindiges illinoisensis</name>
    <dbReference type="NCBI Taxonomy" id="197183"/>
    <lineage>
        <taxon>Bacteria</taxon>
        <taxon>Pseudomonadati</taxon>
        <taxon>Pseudomonadota</taxon>
        <taxon>Gammaproteobacteria</taxon>
        <taxon>Moraxellales</taxon>
        <taxon>Moraxellaceae</taxon>
        <taxon>Alkanindiges</taxon>
    </lineage>
</organism>
<reference evidence="1 2" key="1">
    <citation type="submission" date="2019-03" db="EMBL/GenBank/DDBJ databases">
        <title>Alkanindiges illinoisensis: a potential pathogenic isolated from ascites of a gastric cancer patient with abdominal metastasis.</title>
        <authorList>
            <person name="Hu X."/>
            <person name="Yang B."/>
            <person name="Yan X."/>
            <person name="Lin L."/>
            <person name="Zhao H."/>
            <person name="Zhou F."/>
            <person name="Su B."/>
            <person name="Chen J."/>
            <person name="Rui Y."/>
            <person name="Wang Q."/>
            <person name="Zheng L."/>
        </authorList>
    </citation>
    <scope>NUCLEOTIDE SEQUENCE [LARGE SCALE GENOMIC DNA]</scope>
    <source>
        <strain evidence="1 2">NFYY 23406</strain>
    </source>
</reference>
<proteinExistence type="predicted"/>
<sequence length="124" mass="14759">MKIGVFWFYTNTILGIAEDISQGFKGYNGLIDSNFDHVNVWETLEIKIQLPELKSMEYEQIPRGRLLYSTKQNKHIIYMDKTLFEPNVKQKIAEFFDFNSKLSVWKKDPHYNTNQDELSRLFDN</sequence>
<name>A0A4Y7X8I9_9GAMM</name>
<dbReference type="RefSeq" id="WP_134245980.1">
    <property type="nucleotide sequence ID" value="NZ_SNTY01000088.1"/>
</dbReference>
<evidence type="ECO:0000313" key="2">
    <source>
        <dbReference type="Proteomes" id="UP000297834"/>
    </source>
</evidence>
<keyword evidence="2" id="KW-1185">Reference proteome</keyword>
<dbReference type="AlphaFoldDB" id="A0A4Y7X8I9"/>
<dbReference type="EMBL" id="SNTY01000088">
    <property type="protein sequence ID" value="TEU23056.1"/>
    <property type="molecule type" value="Genomic_DNA"/>
</dbReference>